<dbReference type="InterPro" id="IPR036412">
    <property type="entry name" value="HAD-like_sf"/>
</dbReference>
<keyword evidence="5" id="KW-0489">Methyltransferase</keyword>
<evidence type="ECO:0000256" key="6">
    <source>
        <dbReference type="ARBA" id="ARBA00022679"/>
    </source>
</evidence>
<name>A0A166HQH7_9AGAM</name>
<evidence type="ECO:0000256" key="1">
    <source>
        <dbReference type="ARBA" id="ARBA00001946"/>
    </source>
</evidence>
<keyword evidence="12" id="KW-1185">Reference proteome</keyword>
<evidence type="ECO:0000256" key="3">
    <source>
        <dbReference type="ARBA" id="ARBA00012638"/>
    </source>
</evidence>
<feature type="compositionally biased region" description="Polar residues" evidence="9">
    <location>
        <begin position="889"/>
        <end position="898"/>
    </location>
</feature>
<feature type="compositionally biased region" description="Acidic residues" evidence="9">
    <location>
        <begin position="297"/>
        <end position="308"/>
    </location>
</feature>
<keyword evidence="4" id="KW-0597">Phosphoprotein</keyword>
<feature type="compositionally biased region" description="Basic residues" evidence="9">
    <location>
        <begin position="42"/>
        <end position="51"/>
    </location>
</feature>
<gene>
    <name evidence="11" type="ORF">SISSUDRAFT_1116670</name>
</gene>
<feature type="compositionally biased region" description="Low complexity" evidence="9">
    <location>
        <begin position="1"/>
        <end position="11"/>
    </location>
</feature>
<feature type="region of interest" description="Disordered" evidence="9">
    <location>
        <begin position="619"/>
        <end position="713"/>
    </location>
</feature>
<feature type="compositionally biased region" description="Basic and acidic residues" evidence="9">
    <location>
        <begin position="1253"/>
        <end position="1263"/>
    </location>
</feature>
<evidence type="ECO:0000256" key="7">
    <source>
        <dbReference type="ARBA" id="ARBA00022691"/>
    </source>
</evidence>
<dbReference type="GO" id="GO:0008195">
    <property type="term" value="F:phosphatidate phosphatase activity"/>
    <property type="evidence" value="ECO:0007669"/>
    <property type="project" value="UniProtKB-EC"/>
</dbReference>
<feature type="compositionally biased region" description="Basic and acidic residues" evidence="9">
    <location>
        <begin position="1288"/>
        <end position="1302"/>
    </location>
</feature>
<feature type="compositionally biased region" description="Low complexity" evidence="9">
    <location>
        <begin position="643"/>
        <end position="657"/>
    </location>
</feature>
<dbReference type="InterPro" id="IPR031703">
    <property type="entry name" value="Lipin_mid"/>
</dbReference>
<dbReference type="Pfam" id="PF04571">
    <property type="entry name" value="Lipin_N"/>
    <property type="match status" value="1"/>
</dbReference>
<sequence length="1382" mass="153883">MSTDPLTTFTLPTPPDPTSKNSQKKKAKLERAAAAKAERKAREKQRKAEKRKARDEENPESSIKPADQDASAQPRQKKRKLDTREKFKANVVVDLGFDNLMFEREMTSLCSQLSYCYSSNRRSRQPFSRLIFTSLGGKTKERLEATNQNDAHLRWQDVTWLEKGYESLWDTELQQENEDNKTPSPTDLEPTVLKQDVVYLTADSTETLEELSEGKTYVIGGIVDHNRYKNLCQGKAESQGLKTARLPIGEYMAQLSTRKVLTVNQVLDIMLHWVQERDWEKAFNTIIPKRKLKGTTDEPDDDEEETGDGNESSTRCDSKRAIDFCPNPPARSRSYRGTGQLSGGPSTLLSSYMYYLRGALNAASQYYKDLPPINPATLTGAIDVIVVRKTQPDGTQELACSPFHVRLTLRQVSVLVNGNPIPFGMKVGDAGEAFFVFETEEDVPDDLMTSPLLTPADSEQSVETPKTTSQNLLPDAKETTPQTNTEHQLIPEPDFFDLDAQPESAESVETHGEGGEQATVKHNSEAQQQPVGPSAILDRATNLGKAVMTVVREERDEKLDRLKDATRLLPSSFSTAQPDPDKIVSPNKAADLLQDDENQPSTAQAPDVKYGKEVVVDTAGYHSGVQSTRPKRLSGDTSDHGVETSSSSHSHRSSMASIDIGDANQRATTPETSLPDSPISYAEDSLKVPKLPVMRATSEPPEESRASSPPPEYSWEWGSFPRKSTQKQKFAAEEPLFHRSSSLPQRSETIVEAQTSDGVFGAGGRLNADEQDPYRCLLEIEGHILPFELSLCGQLSGDDEVEDSNKFQRSRITYKNFMKRPSIVMHDDLVINWENKYITREDASPLFGALVHWRETALATHGFTSEEEPLSSGDEGSGTEDHDTPVRKVSSTSTPKTNESSRWSRWWNRSRNDTTPVKEPQPSERPNLPEARSEPSLDNELASPSMGTSSSAGTVQPAVEAKKFAKTLRLTSGQLEDLKLQPGANTITFSLSSSGVVTCAARIFLWDTTDKIVVSDIDGTITKSDALGHVLTMIGRDWTHIGVAKLYTDICRNGYKIMYLTSRAIGQADSTRVYLKGINQNNYQLPEGPVIMSPDRLMASLHREVIMRKPEVFKMACLRDIRRLFGSYSENPFYAGFGNRITDALSYRSVDIPSTRIFTIDSSGEVKTELLEKAGYKSSYTHMSDLVDQQFPPIHRNWVPEFTDFSFWKQPIQEFELPDLGPPSPALSARSDTSAFTRLRNFGIGRQTSRTPVLEESRPRKDTPSSSPMKRSTTSNDSKGSSSTRPIDIPRGDSESADERALRRLSTGSIPGSLPDTGFAITWSHSDYGSTRDYRNDNDVWLDDEEDGDDDEEDGEEDLSGPEEEDDEIDESLLAEMKNVPF</sequence>
<dbReference type="PROSITE" id="PS51675">
    <property type="entry name" value="SAM_MT_TRM10"/>
    <property type="match status" value="1"/>
</dbReference>
<dbReference type="InterPro" id="IPR038459">
    <property type="entry name" value="MT_TRM10-typ_sf"/>
</dbReference>
<feature type="compositionally biased region" description="Low complexity" evidence="9">
    <location>
        <begin position="900"/>
        <end position="909"/>
    </location>
</feature>
<dbReference type="InterPro" id="IPR028564">
    <property type="entry name" value="MT_TRM10-typ"/>
</dbReference>
<dbReference type="PANTHER" id="PTHR12181">
    <property type="entry name" value="LIPIN"/>
    <property type="match status" value="1"/>
</dbReference>
<accession>A0A166HQH7</accession>
<feature type="region of interest" description="Disordered" evidence="9">
    <location>
        <begin position="862"/>
        <end position="955"/>
    </location>
</feature>
<dbReference type="InterPro" id="IPR023214">
    <property type="entry name" value="HAD_sf"/>
</dbReference>
<dbReference type="SMART" id="SM00775">
    <property type="entry name" value="LNS2"/>
    <property type="match status" value="1"/>
</dbReference>
<dbReference type="OrthoDB" id="4567at2759"/>
<dbReference type="GO" id="GO:0032259">
    <property type="term" value="P:methylation"/>
    <property type="evidence" value="ECO:0007669"/>
    <property type="project" value="UniProtKB-KW"/>
</dbReference>
<feature type="compositionally biased region" description="Polar residues" evidence="9">
    <location>
        <begin position="457"/>
        <end position="472"/>
    </location>
</feature>
<dbReference type="Pfam" id="PF08235">
    <property type="entry name" value="LNS2"/>
    <property type="match status" value="1"/>
</dbReference>
<feature type="region of interest" description="Disordered" evidence="9">
    <location>
        <begin position="592"/>
        <end position="611"/>
    </location>
</feature>
<comment type="cofactor">
    <cofactor evidence="1">
        <name>Mg(2+)</name>
        <dbReference type="ChEBI" id="CHEBI:18420"/>
    </cofactor>
</comment>
<dbReference type="EMBL" id="KV428010">
    <property type="protein sequence ID" value="KZT42973.1"/>
    <property type="molecule type" value="Genomic_DNA"/>
</dbReference>
<comment type="similarity">
    <text evidence="2">Belongs to the lipin family.</text>
</comment>
<dbReference type="GO" id="GO:0009062">
    <property type="term" value="P:fatty acid catabolic process"/>
    <property type="evidence" value="ECO:0007669"/>
    <property type="project" value="TreeGrafter"/>
</dbReference>
<evidence type="ECO:0000259" key="10">
    <source>
        <dbReference type="PROSITE" id="PS51675"/>
    </source>
</evidence>
<dbReference type="STRING" id="1314776.A0A166HQH7"/>
<keyword evidence="8" id="KW-0378">Hydrolase</keyword>
<dbReference type="Gene3D" id="3.40.1280.30">
    <property type="match status" value="1"/>
</dbReference>
<feature type="domain" description="SAM-dependent MTase TRM10-type" evidence="10">
    <location>
        <begin position="77"/>
        <end position="294"/>
    </location>
</feature>
<evidence type="ECO:0000256" key="4">
    <source>
        <dbReference type="ARBA" id="ARBA00022553"/>
    </source>
</evidence>
<evidence type="ECO:0000256" key="2">
    <source>
        <dbReference type="ARBA" id="ARBA00005476"/>
    </source>
</evidence>
<dbReference type="GO" id="GO:0019432">
    <property type="term" value="P:triglyceride biosynthetic process"/>
    <property type="evidence" value="ECO:0007669"/>
    <property type="project" value="TreeGrafter"/>
</dbReference>
<dbReference type="InterPro" id="IPR026058">
    <property type="entry name" value="LIPIN"/>
</dbReference>
<keyword evidence="7" id="KW-0949">S-adenosyl-L-methionine</keyword>
<feature type="region of interest" description="Disordered" evidence="9">
    <location>
        <begin position="446"/>
        <end position="485"/>
    </location>
</feature>
<dbReference type="InterPro" id="IPR007651">
    <property type="entry name" value="Lipin_N"/>
</dbReference>
<feature type="region of interest" description="Disordered" evidence="9">
    <location>
        <begin position="292"/>
        <end position="342"/>
    </location>
</feature>
<dbReference type="PANTHER" id="PTHR12181:SF12">
    <property type="entry name" value="PHOSPHATIDATE PHOSPHATASE"/>
    <property type="match status" value="1"/>
</dbReference>
<reference evidence="11 12" key="1">
    <citation type="journal article" date="2016" name="Mol. Biol. Evol.">
        <title>Comparative Genomics of Early-Diverging Mushroom-Forming Fungi Provides Insights into the Origins of Lignocellulose Decay Capabilities.</title>
        <authorList>
            <person name="Nagy L.G."/>
            <person name="Riley R."/>
            <person name="Tritt A."/>
            <person name="Adam C."/>
            <person name="Daum C."/>
            <person name="Floudas D."/>
            <person name="Sun H."/>
            <person name="Yadav J.S."/>
            <person name="Pangilinan J."/>
            <person name="Larsson K.H."/>
            <person name="Matsuura K."/>
            <person name="Barry K."/>
            <person name="Labutti K."/>
            <person name="Kuo R."/>
            <person name="Ohm R.A."/>
            <person name="Bhattacharya S.S."/>
            <person name="Shirouzu T."/>
            <person name="Yoshinaga Y."/>
            <person name="Martin F.M."/>
            <person name="Grigoriev I.V."/>
            <person name="Hibbett D.S."/>
        </authorList>
    </citation>
    <scope>NUCLEOTIDE SEQUENCE [LARGE SCALE GENOMIC DNA]</scope>
    <source>
        <strain evidence="11 12">HHB10207 ss-3</strain>
    </source>
</reference>
<feature type="region of interest" description="Disordered" evidence="9">
    <location>
        <begin position="503"/>
        <end position="535"/>
    </location>
</feature>
<organism evidence="11 12">
    <name type="scientific">Sistotremastrum suecicum HHB10207 ss-3</name>
    <dbReference type="NCBI Taxonomy" id="1314776"/>
    <lineage>
        <taxon>Eukaryota</taxon>
        <taxon>Fungi</taxon>
        <taxon>Dikarya</taxon>
        <taxon>Basidiomycota</taxon>
        <taxon>Agaricomycotina</taxon>
        <taxon>Agaricomycetes</taxon>
        <taxon>Sistotremastrales</taxon>
        <taxon>Sistotremastraceae</taxon>
        <taxon>Sistotremastrum</taxon>
    </lineage>
</organism>
<evidence type="ECO:0000256" key="5">
    <source>
        <dbReference type="ARBA" id="ARBA00022603"/>
    </source>
</evidence>
<dbReference type="Gene3D" id="3.40.50.1000">
    <property type="entry name" value="HAD superfamily/HAD-like"/>
    <property type="match status" value="1"/>
</dbReference>
<evidence type="ECO:0000313" key="12">
    <source>
        <dbReference type="Proteomes" id="UP000076798"/>
    </source>
</evidence>
<feature type="region of interest" description="Disordered" evidence="9">
    <location>
        <begin position="1"/>
        <end position="82"/>
    </location>
</feature>
<dbReference type="Proteomes" id="UP000076798">
    <property type="component" value="Unassembled WGS sequence"/>
</dbReference>
<evidence type="ECO:0000256" key="8">
    <source>
        <dbReference type="ARBA" id="ARBA00022801"/>
    </source>
</evidence>
<dbReference type="FunFam" id="3.40.50.1000:FF:000063">
    <property type="entry name" value="Nuclear elongation and deformation protein"/>
    <property type="match status" value="1"/>
</dbReference>
<feature type="compositionally biased region" description="Basic and acidic residues" evidence="9">
    <location>
        <begin position="29"/>
        <end position="41"/>
    </location>
</feature>
<dbReference type="SUPFAM" id="SSF56784">
    <property type="entry name" value="HAD-like"/>
    <property type="match status" value="1"/>
</dbReference>
<dbReference type="Pfam" id="PF16876">
    <property type="entry name" value="Lipin_mid"/>
    <property type="match status" value="1"/>
</dbReference>
<dbReference type="CDD" id="cd18089">
    <property type="entry name" value="SPOUT_Trm10-like"/>
    <property type="match status" value="1"/>
</dbReference>
<evidence type="ECO:0000313" key="11">
    <source>
        <dbReference type="EMBL" id="KZT42973.1"/>
    </source>
</evidence>
<dbReference type="EC" id="3.1.3.4" evidence="3"/>
<dbReference type="InterPro" id="IPR031315">
    <property type="entry name" value="LNS2/PITP"/>
</dbReference>
<dbReference type="InterPro" id="IPR013209">
    <property type="entry name" value="LNS2"/>
</dbReference>
<evidence type="ECO:0000256" key="9">
    <source>
        <dbReference type="SAM" id="MobiDB-lite"/>
    </source>
</evidence>
<protein>
    <recommendedName>
        <fullName evidence="3">phosphatidate phosphatase</fullName>
        <ecNumber evidence="3">3.1.3.4</ecNumber>
    </recommendedName>
</protein>
<feature type="compositionally biased region" description="Basic and acidic residues" evidence="9">
    <location>
        <begin position="633"/>
        <end position="642"/>
    </location>
</feature>
<dbReference type="GO" id="GO:0005634">
    <property type="term" value="C:nucleus"/>
    <property type="evidence" value="ECO:0007669"/>
    <property type="project" value="TreeGrafter"/>
</dbReference>
<feature type="compositionally biased region" description="Low complexity" evidence="9">
    <location>
        <begin position="1272"/>
        <end position="1284"/>
    </location>
</feature>
<feature type="compositionally biased region" description="Acidic residues" evidence="9">
    <location>
        <begin position="1340"/>
        <end position="1373"/>
    </location>
</feature>
<dbReference type="GO" id="GO:0008168">
    <property type="term" value="F:methyltransferase activity"/>
    <property type="evidence" value="ECO:0007669"/>
    <property type="project" value="UniProtKB-KW"/>
</dbReference>
<proteinExistence type="inferred from homology"/>
<feature type="compositionally biased region" description="Polar residues" evidence="9">
    <location>
        <begin position="945"/>
        <end position="954"/>
    </location>
</feature>
<feature type="region of interest" description="Disordered" evidence="9">
    <location>
        <begin position="1238"/>
        <end position="1382"/>
    </location>
</feature>
<feature type="compositionally biased region" description="Polar residues" evidence="9">
    <location>
        <begin position="665"/>
        <end position="675"/>
    </location>
</feature>
<keyword evidence="6" id="KW-0808">Transferase</keyword>